<name>A0A2A6B8Z4_PRIPA</name>
<accession>A0A8R1Y796</accession>
<sequence>MELSIPQRPPEHLLGLGSMRFADHSWKDNELEQSDRDDWKTHGHVAHETHDLAMRCEWNDTHPMGNKFIVEHTRIRFNLDPIDENNLQTSAMKTRLSEFATLRSVSSSENFTISSTPTLFKSRNIYKRVTQNSNQDSYNGMKISMADNDWKEQLNATYAILSNWRTFLIDAKTKVLPETAAFLQHVDAQLEYLMKWLDTFGYAFLYREKRNKAKMDAIQAAIIQISLKYKRLSSDAQRDLEYSLCIGQTLRWLNRDNKMTLHSSFTTFADVVGFDIDAVLEGNYFMSKMPFHQVRKMTSFIAYAVNMPVQEYVAVCAETMSKMRITNDEMEEMQTLSQLFGREWGKNNYNSTDELIDKLINDGSPFIRFITKRRDFVMSRAHKLLDVTQLFLKKMDADLHESLLKMNNRAAFGASSSDYTIKLFSESTRSEYFTQEQVLGRDLESVYCSDFFFQSIFESSNGLDARIERLLIPEIISEILRNVSLRDRLNLHLHLNGGQCLIKKNKDGTLTVKLGYRFKLQKNLQAFEKLLRLRKRLFARAYMSRVSTHGAIFRTIPVKYIELLLDGCQFTELSIPIRRSELTRELADFVRFHEMKTILIAYDFDLDVLLSFQRMKELHIRMFDYAIPEETFLTFIQRRHAGLEFPTQITSGKTIFDAVEIILAYDDDRMKVSFTSTFEAMTAFFRMCKGAGNRLDYKDQAAQTMEFTALYREKVLINSTPAIIRSAGYLIVEVDFLKLIAVPQILSKILRSLTVNDRLRLRASTMPRMPSLGRTSTFLPVNSLGVNCAWTDRTRLETAPARPPFASILP</sequence>
<organism evidence="1 2">
    <name type="scientific">Pristionchus pacificus</name>
    <name type="common">Parasitic nematode worm</name>
    <dbReference type="NCBI Taxonomy" id="54126"/>
    <lineage>
        <taxon>Eukaryota</taxon>
        <taxon>Metazoa</taxon>
        <taxon>Ecdysozoa</taxon>
        <taxon>Nematoda</taxon>
        <taxon>Chromadorea</taxon>
        <taxon>Rhabditida</taxon>
        <taxon>Rhabditina</taxon>
        <taxon>Diplogasteromorpha</taxon>
        <taxon>Diplogasteroidea</taxon>
        <taxon>Neodiplogasteridae</taxon>
        <taxon>Pristionchus</taxon>
    </lineage>
</organism>
<reference evidence="2" key="1">
    <citation type="journal article" date="2008" name="Nat. Genet.">
        <title>The Pristionchus pacificus genome provides a unique perspective on nematode lifestyle and parasitism.</title>
        <authorList>
            <person name="Dieterich C."/>
            <person name="Clifton S.W."/>
            <person name="Schuster L.N."/>
            <person name="Chinwalla A."/>
            <person name="Delehaunty K."/>
            <person name="Dinkelacker I."/>
            <person name="Fulton L."/>
            <person name="Fulton R."/>
            <person name="Godfrey J."/>
            <person name="Minx P."/>
            <person name="Mitreva M."/>
            <person name="Roeseler W."/>
            <person name="Tian H."/>
            <person name="Witte H."/>
            <person name="Yang S.P."/>
            <person name="Wilson R.K."/>
            <person name="Sommer R.J."/>
        </authorList>
    </citation>
    <scope>NUCLEOTIDE SEQUENCE [LARGE SCALE GENOMIC DNA]</scope>
    <source>
        <strain evidence="2">PS312</strain>
    </source>
</reference>
<gene>
    <name evidence="1" type="primary">WBGene00094137</name>
</gene>
<protein>
    <submittedName>
        <fullName evidence="1">Uncharacterized protein</fullName>
    </submittedName>
</protein>
<reference evidence="1" key="2">
    <citation type="submission" date="2022-06" db="UniProtKB">
        <authorList>
            <consortium name="EnsemblMetazoa"/>
        </authorList>
    </citation>
    <scope>IDENTIFICATION</scope>
    <source>
        <strain evidence="1">PS312</strain>
    </source>
</reference>
<proteinExistence type="predicted"/>
<evidence type="ECO:0000313" key="1">
    <source>
        <dbReference type="EnsemblMetazoa" id="PPA04583.1"/>
    </source>
</evidence>
<keyword evidence="2" id="KW-1185">Reference proteome</keyword>
<dbReference type="EnsemblMetazoa" id="PPA04583.1">
    <property type="protein sequence ID" value="PPA04583.1"/>
    <property type="gene ID" value="WBGene00094137"/>
</dbReference>
<evidence type="ECO:0000313" key="2">
    <source>
        <dbReference type="Proteomes" id="UP000005239"/>
    </source>
</evidence>
<dbReference type="Proteomes" id="UP000005239">
    <property type="component" value="Unassembled WGS sequence"/>
</dbReference>
<accession>A0A2A6B8Z4</accession>
<dbReference type="AlphaFoldDB" id="A0A2A6B8Z4"/>